<dbReference type="NCBIfam" id="NF010623">
    <property type="entry name" value="PRK14016.1"/>
    <property type="match status" value="1"/>
</dbReference>
<dbReference type="Gene3D" id="3.30.470.20">
    <property type="entry name" value="ATP-grasp fold, B domain"/>
    <property type="match status" value="2"/>
</dbReference>
<evidence type="ECO:0000256" key="13">
    <source>
        <dbReference type="PROSITE-ProRule" id="PRU00409"/>
    </source>
</evidence>
<dbReference type="SUPFAM" id="SSF53244">
    <property type="entry name" value="MurD-like peptide ligases, peptide-binding domain"/>
    <property type="match status" value="1"/>
</dbReference>
<dbReference type="InterPro" id="IPR013651">
    <property type="entry name" value="ATP-grasp_RimK-type"/>
</dbReference>
<dbReference type="InterPro" id="IPR036615">
    <property type="entry name" value="Mur_ligase_C_dom_sf"/>
</dbReference>
<dbReference type="EMBL" id="BAABGU010000017">
    <property type="protein sequence ID" value="GAA4571879.1"/>
    <property type="molecule type" value="Genomic_DNA"/>
</dbReference>
<evidence type="ECO:0000256" key="4">
    <source>
        <dbReference type="ARBA" id="ARBA00012968"/>
    </source>
</evidence>
<dbReference type="NCBIfam" id="TIGR02068">
    <property type="entry name" value="cya_phycin_syn"/>
    <property type="match status" value="1"/>
</dbReference>
<dbReference type="Pfam" id="PF02875">
    <property type="entry name" value="Mur_ligase_C"/>
    <property type="match status" value="1"/>
</dbReference>
<evidence type="ECO:0000256" key="8">
    <source>
        <dbReference type="ARBA" id="ARBA00022741"/>
    </source>
</evidence>
<dbReference type="InterPro" id="IPR044019">
    <property type="entry name" value="Cyanophycin_syn_N"/>
</dbReference>
<sequence>MRILSVRRLRGPNVYLDRPVQVARVALGDLTERESNDFAGFPDRILDAFPGLADHHCAAGEPGGFVTRLHGGTYFGHVVEHVAIEMSHLIGRPVSFGRTVYAGEAGLYDVLMECPQDERADSPLPEALLEAAILAVRQVLAGRPPEHEPAVTALREQVEEETPGPSTASIIEAARRRGIPVERVNALSLLQLGQGRFRRLAWAAMSDQTSAIGLEICGDKELTRQFLHRAGIPVPAGGRADSLRQALDLFAQLGGRVAVKPVNGRQGQHVHLALDTAEAVMGAFVAAGGDVVVEQYVEGLDYRVLVVAGRVVAAAQRVPGHVVGDGTSSVEELVERLNADPRRGNGHEKVLTRLRMDGTAVALLQRQGLAADAVPAAGRTVWLRDTPNLSTGGTSIDVTDRVNPELAQLCCRAAAVVGLDIAGIDLRLPDIAAPPPVDGGAQGALIEVNAAPGLRMHLAPSVGTPRDVGGAIVDALFPDGRDGRIPTIAVTGTNGKTTTARMAAHLLAGSGLRVGLTSTDGIYIDGRLVQRADATGPRSAQAVLGDPTVQAAVLETARGGILRQGLGYDWTDVGVITNVAADHLGQDGLDTVEDLVHVKALIAERVRDGGTLVLNADDPYLRELIDRPRVRAEHKRLVWFTLDPENPVVRQHCANGGMAYVVAAGHLVEMVGEARTLLLPVAELPGTFNGAARYMIANALAASAAARALEIPRQVVEAQLRSFSSYDRNPGRGTLLRIDGVHVLVDYAHNPAAIEAIVGTVQSLWSADRCVAAVTLPGDRCDHLLAESARVIGRMFTRVVVYPDADLRGRAAGEVPELMCREVTKANPRVRCEQAANVAEAITKATAMTGPGDVLLILYEKLDPVLSLLQSMGARPVDAPTLPLPSPQL</sequence>
<dbReference type="SUPFAM" id="SSF56059">
    <property type="entry name" value="Glutathione synthetase ATP-binding domain-like"/>
    <property type="match status" value="1"/>
</dbReference>
<keyword evidence="7" id="KW-0436">Ligase</keyword>
<dbReference type="PANTHER" id="PTHR23135">
    <property type="entry name" value="MUR LIGASE FAMILY MEMBER"/>
    <property type="match status" value="1"/>
</dbReference>
<evidence type="ECO:0000256" key="7">
    <source>
        <dbReference type="ARBA" id="ARBA00022598"/>
    </source>
</evidence>
<evidence type="ECO:0000256" key="2">
    <source>
        <dbReference type="ARBA" id="ARBA00009060"/>
    </source>
</evidence>
<evidence type="ECO:0000256" key="12">
    <source>
        <dbReference type="ARBA" id="ARBA00048425"/>
    </source>
</evidence>
<dbReference type="Pfam" id="PF08443">
    <property type="entry name" value="RimK"/>
    <property type="match status" value="1"/>
</dbReference>
<dbReference type="PROSITE" id="PS50975">
    <property type="entry name" value="ATP_GRASP"/>
    <property type="match status" value="1"/>
</dbReference>
<evidence type="ECO:0000256" key="3">
    <source>
        <dbReference type="ARBA" id="ARBA00011738"/>
    </source>
</evidence>
<dbReference type="Proteomes" id="UP001500307">
    <property type="component" value="Unassembled WGS sequence"/>
</dbReference>
<dbReference type="EC" id="6.3.2.30" evidence="4"/>
<comment type="function">
    <text evidence="1">Catalyzes the ATP-dependent polymerization of arginine and aspartate to multi-L-arginyl-poly-L-aspartic acid (cyanophycin; a water-insoluble reserve polymer).</text>
</comment>
<dbReference type="SUPFAM" id="SSF53623">
    <property type="entry name" value="MurD-like peptide ligases, catalytic domain"/>
    <property type="match status" value="1"/>
</dbReference>
<evidence type="ECO:0000256" key="11">
    <source>
        <dbReference type="ARBA" id="ARBA00048094"/>
    </source>
</evidence>
<evidence type="ECO:0000256" key="9">
    <source>
        <dbReference type="ARBA" id="ARBA00022840"/>
    </source>
</evidence>
<dbReference type="Gene3D" id="3.90.190.20">
    <property type="entry name" value="Mur ligase, C-terminal domain"/>
    <property type="match status" value="1"/>
</dbReference>
<dbReference type="RefSeq" id="WP_346120571.1">
    <property type="nucleotide sequence ID" value="NZ_BAABGU010000017.1"/>
</dbReference>
<evidence type="ECO:0000256" key="1">
    <source>
        <dbReference type="ARBA" id="ARBA00003184"/>
    </source>
</evidence>
<evidence type="ECO:0000313" key="16">
    <source>
        <dbReference type="Proteomes" id="UP001500307"/>
    </source>
</evidence>
<proteinExistence type="inferred from homology"/>
<comment type="catalytic activity">
    <reaction evidence="11">
        <text>[L-4-(L-arginin-2-N-yl)aspartate](n)-L-aspartate + L-arginine + ATP = [L-4-(L-arginin-2-N-yl)aspartate](n+1) + ADP + phosphate + H(+)</text>
        <dbReference type="Rhea" id="RHEA:23888"/>
        <dbReference type="Rhea" id="RHEA-COMP:13732"/>
        <dbReference type="Rhea" id="RHEA-COMP:13733"/>
        <dbReference type="ChEBI" id="CHEBI:15378"/>
        <dbReference type="ChEBI" id="CHEBI:30616"/>
        <dbReference type="ChEBI" id="CHEBI:32682"/>
        <dbReference type="ChEBI" id="CHEBI:43474"/>
        <dbReference type="ChEBI" id="CHEBI:137986"/>
        <dbReference type="ChEBI" id="CHEBI:137990"/>
        <dbReference type="ChEBI" id="CHEBI:456216"/>
        <dbReference type="EC" id="6.3.2.30"/>
    </reaction>
</comment>
<dbReference type="InterPro" id="IPR011810">
    <property type="entry name" value="Cya_phycin_syn"/>
</dbReference>
<evidence type="ECO:0000313" key="15">
    <source>
        <dbReference type="EMBL" id="GAA4571879.1"/>
    </source>
</evidence>
<name>A0ABP8SQ33_9ACTN</name>
<reference evidence="16" key="1">
    <citation type="journal article" date="2019" name="Int. J. Syst. Evol. Microbiol.">
        <title>The Global Catalogue of Microorganisms (GCM) 10K type strain sequencing project: providing services to taxonomists for standard genome sequencing and annotation.</title>
        <authorList>
            <consortium name="The Broad Institute Genomics Platform"/>
            <consortium name="The Broad Institute Genome Sequencing Center for Infectious Disease"/>
            <person name="Wu L."/>
            <person name="Ma J."/>
        </authorList>
    </citation>
    <scope>NUCLEOTIDE SEQUENCE [LARGE SCALE GENOMIC DNA]</scope>
    <source>
        <strain evidence="16">JCM 3175</strain>
    </source>
</reference>
<keyword evidence="16" id="KW-1185">Reference proteome</keyword>
<dbReference type="PANTHER" id="PTHR23135:SF18">
    <property type="entry name" value="CYANOPHYCIN SYNTHETASE"/>
    <property type="match status" value="1"/>
</dbReference>
<accession>A0ABP8SQ33</accession>
<dbReference type="Pfam" id="PF08245">
    <property type="entry name" value="Mur_ligase_M"/>
    <property type="match status" value="1"/>
</dbReference>
<comment type="similarity">
    <text evidence="2">In the C-terminal section; belongs to the MurCDEF family.</text>
</comment>
<dbReference type="Gene3D" id="3.40.1190.10">
    <property type="entry name" value="Mur-like, catalytic domain"/>
    <property type="match status" value="1"/>
</dbReference>
<dbReference type="InterPro" id="IPR011761">
    <property type="entry name" value="ATP-grasp"/>
</dbReference>
<comment type="caution">
    <text evidence="15">The sequence shown here is derived from an EMBL/GenBank/DDBJ whole genome shotgun (WGS) entry which is preliminary data.</text>
</comment>
<gene>
    <name evidence="15" type="primary">cphA</name>
    <name evidence="15" type="ORF">GCM10023176_33530</name>
</gene>
<dbReference type="InterPro" id="IPR004101">
    <property type="entry name" value="Mur_ligase_C"/>
</dbReference>
<keyword evidence="9 13" id="KW-0067">ATP-binding</keyword>
<protein>
    <recommendedName>
        <fullName evidence="6">Cyanophycin synthetase</fullName>
        <ecNumber evidence="5">6.3.2.29</ecNumber>
        <ecNumber evidence="4">6.3.2.30</ecNumber>
    </recommendedName>
    <alternativeName>
        <fullName evidence="10">Cyanophycin synthase</fullName>
    </alternativeName>
</protein>
<organism evidence="15 16">
    <name type="scientific">Micromonospora coerulea</name>
    <dbReference type="NCBI Taxonomy" id="47856"/>
    <lineage>
        <taxon>Bacteria</taxon>
        <taxon>Bacillati</taxon>
        <taxon>Actinomycetota</taxon>
        <taxon>Actinomycetes</taxon>
        <taxon>Micromonosporales</taxon>
        <taxon>Micromonosporaceae</taxon>
        <taxon>Micromonospora</taxon>
    </lineage>
</organism>
<dbReference type="Pfam" id="PF18921">
    <property type="entry name" value="Cyanophycin_syn"/>
    <property type="match status" value="1"/>
</dbReference>
<dbReference type="InterPro" id="IPR013221">
    <property type="entry name" value="Mur_ligase_cen"/>
</dbReference>
<dbReference type="SMART" id="SM01209">
    <property type="entry name" value="GARS_A"/>
    <property type="match status" value="1"/>
</dbReference>
<evidence type="ECO:0000256" key="10">
    <source>
        <dbReference type="ARBA" id="ARBA00031353"/>
    </source>
</evidence>
<dbReference type="InterPro" id="IPR036565">
    <property type="entry name" value="Mur-like_cat_sf"/>
</dbReference>
<evidence type="ECO:0000256" key="5">
    <source>
        <dbReference type="ARBA" id="ARBA00013005"/>
    </source>
</evidence>
<keyword evidence="8 13" id="KW-0547">Nucleotide-binding</keyword>
<dbReference type="EC" id="6.3.2.29" evidence="5"/>
<comment type="catalytic activity">
    <reaction evidence="12">
        <text>[L-4-(L-arginin-2-N-yl)aspartate](n) + L-aspartate + ATP = [L-4-(L-arginin-2-N-yl)aspartate](n)-L-aspartate + ADP + phosphate + H(+)</text>
        <dbReference type="Rhea" id="RHEA:13277"/>
        <dbReference type="Rhea" id="RHEA-COMP:13728"/>
        <dbReference type="Rhea" id="RHEA-COMP:13733"/>
        <dbReference type="ChEBI" id="CHEBI:15378"/>
        <dbReference type="ChEBI" id="CHEBI:29991"/>
        <dbReference type="ChEBI" id="CHEBI:30616"/>
        <dbReference type="ChEBI" id="CHEBI:43474"/>
        <dbReference type="ChEBI" id="CHEBI:137986"/>
        <dbReference type="ChEBI" id="CHEBI:137990"/>
        <dbReference type="ChEBI" id="CHEBI:456216"/>
        <dbReference type="EC" id="6.3.2.29"/>
    </reaction>
</comment>
<feature type="domain" description="ATP-grasp" evidence="14">
    <location>
        <begin position="224"/>
        <end position="477"/>
    </location>
</feature>
<evidence type="ECO:0000256" key="6">
    <source>
        <dbReference type="ARBA" id="ARBA00022036"/>
    </source>
</evidence>
<evidence type="ECO:0000259" key="14">
    <source>
        <dbReference type="PROSITE" id="PS50975"/>
    </source>
</evidence>
<comment type="subunit">
    <text evidence="3">Homodimer.</text>
</comment>